<evidence type="ECO:0000256" key="2">
    <source>
        <dbReference type="ARBA" id="ARBA00012962"/>
    </source>
</evidence>
<keyword evidence="10" id="KW-1185">Reference proteome</keyword>
<dbReference type="Gene3D" id="3.40.50.10860">
    <property type="entry name" value="Leucine Dehydrogenase, chain A, domain 1"/>
    <property type="match status" value="1"/>
</dbReference>
<comment type="catalytic activity">
    <reaction evidence="7">
        <text>shikimate + NADP(+) = 3-dehydroshikimate + NADPH + H(+)</text>
        <dbReference type="Rhea" id="RHEA:17737"/>
        <dbReference type="ChEBI" id="CHEBI:15378"/>
        <dbReference type="ChEBI" id="CHEBI:16630"/>
        <dbReference type="ChEBI" id="CHEBI:36208"/>
        <dbReference type="ChEBI" id="CHEBI:57783"/>
        <dbReference type="ChEBI" id="CHEBI:58349"/>
        <dbReference type="EC" id="1.1.1.25"/>
    </reaction>
</comment>
<evidence type="ECO:0000256" key="5">
    <source>
        <dbReference type="ARBA" id="ARBA00023002"/>
    </source>
</evidence>
<feature type="active site" description="Proton acceptor" evidence="7">
    <location>
        <position position="65"/>
    </location>
</feature>
<dbReference type="RefSeq" id="WP_219780299.1">
    <property type="nucleotide sequence ID" value="NZ_JAHXPT010000009.1"/>
</dbReference>
<accession>A0ABS7AQA2</accession>
<evidence type="ECO:0000256" key="4">
    <source>
        <dbReference type="ARBA" id="ARBA00022857"/>
    </source>
</evidence>
<dbReference type="CDD" id="cd01065">
    <property type="entry name" value="NAD_bind_Shikimate_DH"/>
    <property type="match status" value="1"/>
</dbReference>
<dbReference type="InterPro" id="IPR022893">
    <property type="entry name" value="Shikimate_DH_fam"/>
</dbReference>
<dbReference type="InterPro" id="IPR013708">
    <property type="entry name" value="Shikimate_DH-bd_N"/>
</dbReference>
<dbReference type="Gene3D" id="3.40.50.720">
    <property type="entry name" value="NAD(P)-binding Rossmann-like Domain"/>
    <property type="match status" value="1"/>
</dbReference>
<feature type="binding site" evidence="7">
    <location>
        <position position="233"/>
    </location>
    <ligand>
        <name>NADP(+)</name>
        <dbReference type="ChEBI" id="CHEBI:58349"/>
    </ligand>
</feature>
<comment type="similarity">
    <text evidence="7">Belongs to the shikimate dehydrogenase family.</text>
</comment>
<feature type="binding site" evidence="7">
    <location>
        <position position="212"/>
    </location>
    <ligand>
        <name>shikimate</name>
        <dbReference type="ChEBI" id="CHEBI:36208"/>
    </ligand>
</feature>
<proteinExistence type="inferred from homology"/>
<dbReference type="InterPro" id="IPR011342">
    <property type="entry name" value="Shikimate_DH"/>
</dbReference>
<reference evidence="9 10" key="1">
    <citation type="submission" date="2021-07" db="EMBL/GenBank/DDBJ databases">
        <title>Clostridium weizhouense sp. nov., an anaerobic bacterium isolated from activated sludge of Petroleum wastewater.</title>
        <authorList>
            <person name="Li Q."/>
        </authorList>
    </citation>
    <scope>NUCLEOTIDE SEQUENCE [LARGE SCALE GENOMIC DNA]</scope>
    <source>
        <strain evidence="9 10">YB-6</strain>
    </source>
</reference>
<dbReference type="HAMAP" id="MF_00222">
    <property type="entry name" value="Shikimate_DH_AroE"/>
    <property type="match status" value="1"/>
</dbReference>
<keyword evidence="3 7" id="KW-0028">Amino-acid biosynthesis</keyword>
<evidence type="ECO:0000256" key="1">
    <source>
        <dbReference type="ARBA" id="ARBA00004871"/>
    </source>
</evidence>
<comment type="subunit">
    <text evidence="7">Homodimer.</text>
</comment>
<dbReference type="SUPFAM" id="SSF53223">
    <property type="entry name" value="Aminoacid dehydrogenase-like, N-terminal domain"/>
    <property type="match status" value="1"/>
</dbReference>
<feature type="binding site" evidence="7">
    <location>
        <position position="61"/>
    </location>
    <ligand>
        <name>shikimate</name>
        <dbReference type="ChEBI" id="CHEBI:36208"/>
    </ligand>
</feature>
<feature type="binding site" evidence="7">
    <location>
        <position position="101"/>
    </location>
    <ligand>
        <name>shikimate</name>
        <dbReference type="ChEBI" id="CHEBI:36208"/>
    </ligand>
</feature>
<dbReference type="SUPFAM" id="SSF51735">
    <property type="entry name" value="NAD(P)-binding Rossmann-fold domains"/>
    <property type="match status" value="1"/>
</dbReference>
<protein>
    <recommendedName>
        <fullName evidence="2 7">Shikimate dehydrogenase (NADP(+))</fullName>
        <shortName evidence="7">SDH</shortName>
        <ecNumber evidence="2 7">1.1.1.25</ecNumber>
    </recommendedName>
</protein>
<keyword evidence="5 7" id="KW-0560">Oxidoreductase</keyword>
<evidence type="ECO:0000313" key="10">
    <source>
        <dbReference type="Proteomes" id="UP001519921"/>
    </source>
</evidence>
<keyword evidence="4 7" id="KW-0521">NADP</keyword>
<dbReference type="EC" id="1.1.1.25" evidence="2 7"/>
<comment type="caution">
    <text evidence="7">Lacks conserved residue(s) required for the propagation of feature annotation.</text>
</comment>
<comment type="caution">
    <text evidence="9">The sequence shown here is derived from an EMBL/GenBank/DDBJ whole genome shotgun (WGS) entry which is preliminary data.</text>
</comment>
<feature type="binding site" evidence="7">
    <location>
        <position position="240"/>
    </location>
    <ligand>
        <name>shikimate</name>
        <dbReference type="ChEBI" id="CHEBI:36208"/>
    </ligand>
</feature>
<evidence type="ECO:0000256" key="6">
    <source>
        <dbReference type="ARBA" id="ARBA00023141"/>
    </source>
</evidence>
<evidence type="ECO:0000256" key="7">
    <source>
        <dbReference type="HAMAP-Rule" id="MF_00222"/>
    </source>
</evidence>
<feature type="binding site" evidence="7">
    <location>
        <begin position="14"/>
        <end position="16"/>
    </location>
    <ligand>
        <name>shikimate</name>
        <dbReference type="ChEBI" id="CHEBI:36208"/>
    </ligand>
</feature>
<keyword evidence="6 7" id="KW-0057">Aromatic amino acid biosynthesis</keyword>
<dbReference type="PANTHER" id="PTHR21089:SF1">
    <property type="entry name" value="BIFUNCTIONAL 3-DEHYDROQUINATE DEHYDRATASE_SHIKIMATE DEHYDROGENASE, CHLOROPLASTIC"/>
    <property type="match status" value="1"/>
</dbReference>
<dbReference type="InterPro" id="IPR036291">
    <property type="entry name" value="NAD(P)-bd_dom_sf"/>
</dbReference>
<dbReference type="PANTHER" id="PTHR21089">
    <property type="entry name" value="SHIKIMATE DEHYDROGENASE"/>
    <property type="match status" value="1"/>
</dbReference>
<evidence type="ECO:0000259" key="8">
    <source>
        <dbReference type="Pfam" id="PF08501"/>
    </source>
</evidence>
<sequence length="270" mass="30751">MEFYGVLGEKLPHTISPMINNKIFYLLGIEAAYKKFEVEKKDLEKFIDGLRVLKIKGTNVTIPYKEEVIKYLDYVSPQAEKIKAVNTILLKDNKLYGYNTDYYGFESILIKNNIKTKGETAMVLGSGGASKAVITLLLDKEIKKIYLVSRNKKVNPEYEDSRVEYMTYSEIDNIKGSILINTTPLGMHPKVDVSVVGETIINNFDTLIDLIYNPKETEFLKIGKKLNKKVCGGLEMLIGQAIKSEEIWNDISISDEITNQVNLYIDKHFK</sequence>
<organism evidence="9 10">
    <name type="scientific">Clostridium weizhouense</name>
    <dbReference type="NCBI Taxonomy" id="2859781"/>
    <lineage>
        <taxon>Bacteria</taxon>
        <taxon>Bacillati</taxon>
        <taxon>Bacillota</taxon>
        <taxon>Clostridia</taxon>
        <taxon>Eubacteriales</taxon>
        <taxon>Clostridiaceae</taxon>
        <taxon>Clostridium</taxon>
    </lineage>
</organism>
<comment type="pathway">
    <text evidence="1 7">Metabolic intermediate biosynthesis; chorismate biosynthesis; chorismate from D-erythrose 4-phosphate and phosphoenolpyruvate: step 4/7.</text>
</comment>
<dbReference type="Proteomes" id="UP001519921">
    <property type="component" value="Unassembled WGS sequence"/>
</dbReference>
<evidence type="ECO:0000256" key="3">
    <source>
        <dbReference type="ARBA" id="ARBA00022605"/>
    </source>
</evidence>
<name>A0ABS7AQA2_9CLOT</name>
<evidence type="ECO:0000313" key="9">
    <source>
        <dbReference type="EMBL" id="MBW6410840.1"/>
    </source>
</evidence>
<feature type="binding site" evidence="7">
    <location>
        <position position="210"/>
    </location>
    <ligand>
        <name>NADP(+)</name>
        <dbReference type="ChEBI" id="CHEBI:58349"/>
    </ligand>
</feature>
<dbReference type="GO" id="GO:0004764">
    <property type="term" value="F:shikimate 3-dehydrogenase (NADP+) activity"/>
    <property type="evidence" value="ECO:0007669"/>
    <property type="project" value="UniProtKB-EC"/>
</dbReference>
<gene>
    <name evidence="7 9" type="primary">aroE</name>
    <name evidence="9" type="ORF">KYD98_12115</name>
</gene>
<dbReference type="Pfam" id="PF08501">
    <property type="entry name" value="Shikimate_dh_N"/>
    <property type="match status" value="1"/>
</dbReference>
<dbReference type="EMBL" id="JAHXPT010000009">
    <property type="protein sequence ID" value="MBW6410840.1"/>
    <property type="molecule type" value="Genomic_DNA"/>
</dbReference>
<dbReference type="NCBIfam" id="TIGR00507">
    <property type="entry name" value="aroE"/>
    <property type="match status" value="1"/>
</dbReference>
<feature type="binding site" evidence="7">
    <location>
        <position position="86"/>
    </location>
    <ligand>
        <name>shikimate</name>
        <dbReference type="ChEBI" id="CHEBI:36208"/>
    </ligand>
</feature>
<dbReference type="InterPro" id="IPR046346">
    <property type="entry name" value="Aminoacid_DH-like_N_sf"/>
</dbReference>
<feature type="domain" description="Shikimate dehydrogenase substrate binding N-terminal" evidence="8">
    <location>
        <begin position="6"/>
        <end position="88"/>
    </location>
</feature>
<feature type="binding site" evidence="7">
    <location>
        <begin position="125"/>
        <end position="129"/>
    </location>
    <ligand>
        <name>NADP(+)</name>
        <dbReference type="ChEBI" id="CHEBI:58349"/>
    </ligand>
</feature>
<comment type="function">
    <text evidence="7">Involved in the biosynthesis of the chorismate, which leads to the biosynthesis of aromatic amino acids. Catalyzes the reversible NADPH linked reduction of 3-dehydroshikimate (DHSA) to yield shikimate (SA).</text>
</comment>